<evidence type="ECO:0000256" key="1">
    <source>
        <dbReference type="ARBA" id="ARBA00004651"/>
    </source>
</evidence>
<comment type="subcellular location">
    <subcellularLocation>
        <location evidence="1 8">Cell membrane</location>
        <topology evidence="1 8">Multi-pass membrane protein</topology>
    </subcellularLocation>
</comment>
<dbReference type="PANTHER" id="PTHR30561:SF1">
    <property type="entry name" value="MULTIDRUG TRANSPORTER EMRE"/>
    <property type="match status" value="1"/>
</dbReference>
<feature type="transmembrane region" description="Helical" evidence="9">
    <location>
        <begin position="30"/>
        <end position="51"/>
    </location>
</feature>
<dbReference type="SUPFAM" id="SSF103481">
    <property type="entry name" value="Multidrug resistance efflux transporter EmrE"/>
    <property type="match status" value="1"/>
</dbReference>
<evidence type="ECO:0000256" key="3">
    <source>
        <dbReference type="ARBA" id="ARBA00022475"/>
    </source>
</evidence>
<dbReference type="PANTHER" id="PTHR30561">
    <property type="entry name" value="SMR FAMILY PROTON-DEPENDENT DRUG EFFLUX TRANSPORTER SUGE"/>
    <property type="match status" value="1"/>
</dbReference>
<dbReference type="EMBL" id="JBAKFJ010000001">
    <property type="protein sequence ID" value="MEX0386697.1"/>
    <property type="molecule type" value="Genomic_DNA"/>
</dbReference>
<sequence length="108" mass="11228">MPAWLLLVAAVTMEVIGTTALKLSDGFSRLVPTVVTVSGYLMAFIALGFVLKRMEVGVAYAVWAGLGTALVALVGVFFFGETMNWIKAASLALIVIGLVGLNLAGGSH</sequence>
<keyword evidence="4 8" id="KW-0812">Transmembrane</keyword>
<evidence type="ECO:0000256" key="8">
    <source>
        <dbReference type="RuleBase" id="RU003942"/>
    </source>
</evidence>
<dbReference type="Gene3D" id="1.10.3730.20">
    <property type="match status" value="1"/>
</dbReference>
<protein>
    <submittedName>
        <fullName evidence="10">Multidrug efflux SMR transporter</fullName>
    </submittedName>
</protein>
<keyword evidence="11" id="KW-1185">Reference proteome</keyword>
<evidence type="ECO:0000256" key="6">
    <source>
        <dbReference type="ARBA" id="ARBA00023136"/>
    </source>
</evidence>
<feature type="transmembrane region" description="Helical" evidence="9">
    <location>
        <begin position="58"/>
        <end position="79"/>
    </location>
</feature>
<evidence type="ECO:0000256" key="2">
    <source>
        <dbReference type="ARBA" id="ARBA00022448"/>
    </source>
</evidence>
<accession>A0ABV3S999</accession>
<evidence type="ECO:0000256" key="7">
    <source>
        <dbReference type="ARBA" id="ARBA00038032"/>
    </source>
</evidence>
<evidence type="ECO:0000256" key="5">
    <source>
        <dbReference type="ARBA" id="ARBA00022989"/>
    </source>
</evidence>
<dbReference type="Proteomes" id="UP001556653">
    <property type="component" value="Unassembled WGS sequence"/>
</dbReference>
<name>A0ABV3S999_9GAMM</name>
<evidence type="ECO:0000313" key="10">
    <source>
        <dbReference type="EMBL" id="MEX0386697.1"/>
    </source>
</evidence>
<keyword evidence="2" id="KW-0813">Transport</keyword>
<keyword evidence="3" id="KW-1003">Cell membrane</keyword>
<dbReference type="Pfam" id="PF00893">
    <property type="entry name" value="Multi_Drug_Res"/>
    <property type="match status" value="1"/>
</dbReference>
<feature type="transmembrane region" description="Helical" evidence="9">
    <location>
        <begin position="85"/>
        <end position="104"/>
    </location>
</feature>
<comment type="caution">
    <text evidence="10">The sequence shown here is derived from an EMBL/GenBank/DDBJ whole genome shotgun (WGS) entry which is preliminary data.</text>
</comment>
<comment type="similarity">
    <text evidence="7 8">Belongs to the drug/metabolite transporter (DMT) superfamily. Small multidrug resistance (SMR) (TC 2.A.7.1) family.</text>
</comment>
<evidence type="ECO:0000313" key="11">
    <source>
        <dbReference type="Proteomes" id="UP001556653"/>
    </source>
</evidence>
<organism evidence="10 11">
    <name type="scientific">Spiribacter onubensis</name>
    <dbReference type="NCBI Taxonomy" id="3122420"/>
    <lineage>
        <taxon>Bacteria</taxon>
        <taxon>Pseudomonadati</taxon>
        <taxon>Pseudomonadota</taxon>
        <taxon>Gammaproteobacteria</taxon>
        <taxon>Chromatiales</taxon>
        <taxon>Ectothiorhodospiraceae</taxon>
        <taxon>Spiribacter</taxon>
    </lineage>
</organism>
<keyword evidence="6 9" id="KW-0472">Membrane</keyword>
<proteinExistence type="inferred from homology"/>
<evidence type="ECO:0000256" key="9">
    <source>
        <dbReference type="SAM" id="Phobius"/>
    </source>
</evidence>
<dbReference type="InterPro" id="IPR000390">
    <property type="entry name" value="Small_drug/metabolite_transptr"/>
</dbReference>
<keyword evidence="5 9" id="KW-1133">Transmembrane helix</keyword>
<dbReference type="RefSeq" id="WP_367967159.1">
    <property type="nucleotide sequence ID" value="NZ_JBAKFI010000002.1"/>
</dbReference>
<reference evidence="10 11" key="1">
    <citation type="submission" date="2024-02" db="EMBL/GenBank/DDBJ databases">
        <title>New especies of Spiribacter isolated from saline water.</title>
        <authorList>
            <person name="Leon M.J."/>
            <person name="De La Haba R."/>
            <person name="Sanchez-Porro C."/>
            <person name="Ventosa A."/>
        </authorList>
    </citation>
    <scope>NUCLEOTIDE SEQUENCE [LARGE SCALE GENOMIC DNA]</scope>
    <source>
        <strain evidence="11">ag22IC4-227</strain>
    </source>
</reference>
<dbReference type="InterPro" id="IPR037185">
    <property type="entry name" value="EmrE-like"/>
</dbReference>
<gene>
    <name evidence="10" type="ORF">V6X64_06810</name>
</gene>
<dbReference type="InterPro" id="IPR045324">
    <property type="entry name" value="Small_multidrug_res"/>
</dbReference>
<evidence type="ECO:0000256" key="4">
    <source>
        <dbReference type="ARBA" id="ARBA00022692"/>
    </source>
</evidence>